<dbReference type="AlphaFoldDB" id="A0A069QHT7"/>
<gene>
    <name evidence="1" type="ORF">HMPREF1991_01532</name>
</gene>
<evidence type="ECO:0000313" key="2">
    <source>
        <dbReference type="Proteomes" id="UP000027442"/>
    </source>
</evidence>
<sequence>MDKKVIVLMSRTFPLGSSRAGEETGFKASISDGRKIHTIRDNFAVWANKLDAIKKGGHVLSLRQWAGRPYNSPQVEILRTKEGVGYQSTMIRYDHKNNFIVAKVGDAFVPINTLAKNDGLSVEDFKEWIFGKNPQESKLFKGIVIHFTPFRY</sequence>
<reference evidence="1 2" key="1">
    <citation type="submission" date="2013-08" db="EMBL/GenBank/DDBJ databases">
        <authorList>
            <person name="Weinstock G."/>
            <person name="Sodergren E."/>
            <person name="Wylie T."/>
            <person name="Fulton L."/>
            <person name="Fulton R."/>
            <person name="Fronick C."/>
            <person name="O'Laughlin M."/>
            <person name="Godfrey J."/>
            <person name="Miner T."/>
            <person name="Herter B."/>
            <person name="Appelbaum E."/>
            <person name="Cordes M."/>
            <person name="Lek S."/>
            <person name="Wollam A."/>
            <person name="Pepin K.H."/>
            <person name="Palsikar V.B."/>
            <person name="Mitreva M."/>
            <person name="Wilson R.K."/>
        </authorList>
    </citation>
    <scope>NUCLEOTIDE SEQUENCE [LARGE SCALE GENOMIC DNA]</scope>
    <source>
        <strain evidence="1 2">ATCC 15930</strain>
    </source>
</reference>
<dbReference type="Proteomes" id="UP000027442">
    <property type="component" value="Unassembled WGS sequence"/>
</dbReference>
<dbReference type="RefSeq" id="WP_018967372.1">
    <property type="nucleotide sequence ID" value="NZ_KB899214.1"/>
</dbReference>
<name>A0A069QHT7_HOYLO</name>
<comment type="caution">
    <text evidence="1">The sequence shown here is derived from an EMBL/GenBank/DDBJ whole genome shotgun (WGS) entry which is preliminary data.</text>
</comment>
<protein>
    <submittedName>
        <fullName evidence="1">Uncharacterized protein</fullName>
    </submittedName>
</protein>
<organism evidence="1 2">
    <name type="scientific">Hoylesella loescheii DSM 19665 = JCM 12249 = ATCC 15930</name>
    <dbReference type="NCBI Taxonomy" id="1122985"/>
    <lineage>
        <taxon>Bacteria</taxon>
        <taxon>Pseudomonadati</taxon>
        <taxon>Bacteroidota</taxon>
        <taxon>Bacteroidia</taxon>
        <taxon>Bacteroidales</taxon>
        <taxon>Prevotellaceae</taxon>
        <taxon>Hoylesella</taxon>
    </lineage>
</organism>
<accession>A0A069QHT7</accession>
<dbReference type="HOGENOM" id="CLU_1493193_0_0_10"/>
<evidence type="ECO:0000313" key="1">
    <source>
        <dbReference type="EMBL" id="KDR52350.1"/>
    </source>
</evidence>
<keyword evidence="2" id="KW-1185">Reference proteome</keyword>
<dbReference type="PATRIC" id="fig|1122985.7.peg.1596"/>
<proteinExistence type="predicted"/>
<dbReference type="EMBL" id="JNGW01000066">
    <property type="protein sequence ID" value="KDR52350.1"/>
    <property type="molecule type" value="Genomic_DNA"/>
</dbReference>